<evidence type="ECO:0000259" key="5">
    <source>
        <dbReference type="PROSITE" id="PS50893"/>
    </source>
</evidence>
<comment type="similarity">
    <text evidence="1">Belongs to the ABC transporter superfamily.</text>
</comment>
<dbReference type="EMBL" id="BSDY01000010">
    <property type="protein sequence ID" value="GLI56781.1"/>
    <property type="molecule type" value="Genomic_DNA"/>
</dbReference>
<comment type="caution">
    <text evidence="6">The sequence shown here is derived from an EMBL/GenBank/DDBJ whole genome shotgun (WGS) entry which is preliminary data.</text>
</comment>
<dbReference type="GO" id="GO:0005524">
    <property type="term" value="F:ATP binding"/>
    <property type="evidence" value="ECO:0007669"/>
    <property type="project" value="UniProtKB-KW"/>
</dbReference>
<gene>
    <name evidence="6" type="ORF">PM10SUCC1_22950</name>
</gene>
<dbReference type="Pfam" id="PF00005">
    <property type="entry name" value="ABC_tran"/>
    <property type="match status" value="1"/>
</dbReference>
<organism evidence="6 7">
    <name type="scientific">Propionigenium maris DSM 9537</name>
    <dbReference type="NCBI Taxonomy" id="1123000"/>
    <lineage>
        <taxon>Bacteria</taxon>
        <taxon>Fusobacteriati</taxon>
        <taxon>Fusobacteriota</taxon>
        <taxon>Fusobacteriia</taxon>
        <taxon>Fusobacteriales</taxon>
        <taxon>Fusobacteriaceae</taxon>
        <taxon>Propionigenium</taxon>
    </lineage>
</organism>
<feature type="domain" description="ABC transporter" evidence="5">
    <location>
        <begin position="18"/>
        <end position="243"/>
    </location>
</feature>
<keyword evidence="4 6" id="KW-0067">ATP-binding</keyword>
<dbReference type="PANTHER" id="PTHR46743">
    <property type="entry name" value="TEICHOIC ACIDS EXPORT ATP-BINDING PROTEIN TAGH"/>
    <property type="match status" value="1"/>
</dbReference>
<dbReference type="InterPro" id="IPR050683">
    <property type="entry name" value="Bact_Polysacc_Export_ATP-bd"/>
</dbReference>
<evidence type="ECO:0000256" key="3">
    <source>
        <dbReference type="ARBA" id="ARBA00022741"/>
    </source>
</evidence>
<dbReference type="Gene3D" id="3.40.50.300">
    <property type="entry name" value="P-loop containing nucleotide triphosphate hydrolases"/>
    <property type="match status" value="1"/>
</dbReference>
<accession>A0A9W6GN71</accession>
<protein>
    <submittedName>
        <fullName evidence="6">Teichoic acid ABC transporter ATP-binding protein</fullName>
    </submittedName>
</protein>
<reference evidence="6" key="1">
    <citation type="submission" date="2022-12" db="EMBL/GenBank/DDBJ databases">
        <title>Reference genome sequencing for broad-spectrum identification of bacterial and archaeal isolates by mass spectrometry.</title>
        <authorList>
            <person name="Sekiguchi Y."/>
            <person name="Tourlousse D.M."/>
        </authorList>
    </citation>
    <scope>NUCLEOTIDE SEQUENCE</scope>
    <source>
        <strain evidence="6">10succ1</strain>
    </source>
</reference>
<dbReference type="SMART" id="SM00382">
    <property type="entry name" value="AAA"/>
    <property type="match status" value="1"/>
</dbReference>
<evidence type="ECO:0000313" key="6">
    <source>
        <dbReference type="EMBL" id="GLI56781.1"/>
    </source>
</evidence>
<dbReference type="PROSITE" id="PS00211">
    <property type="entry name" value="ABC_TRANSPORTER_1"/>
    <property type="match status" value="1"/>
</dbReference>
<dbReference type="GO" id="GO:0140359">
    <property type="term" value="F:ABC-type transporter activity"/>
    <property type="evidence" value="ECO:0007669"/>
    <property type="project" value="InterPro"/>
</dbReference>
<sequence>MDKNIIEARNLTLEYTLIKRTDLKRGIMGALKKHSEKKKFKALNDVSFEIKHGKKIGLIGSNGSGKSTLLRMLAGTMAQDSGELKIDTESVSLMALGVGFEGELSGRENIYINGLLLGYSKAQIDEKLEEIIEFSELEGFIENPIKTYSSGMKSKLSFAIAAHIEPELLLIDEIFSVGDAKFRKKSEAKIMSLIHDERTVVMVSHNMGILERLCDEVIWLEKGKIKMQGEAKKVLEEYKLENK</sequence>
<evidence type="ECO:0000256" key="2">
    <source>
        <dbReference type="ARBA" id="ARBA00022448"/>
    </source>
</evidence>
<evidence type="ECO:0000256" key="1">
    <source>
        <dbReference type="ARBA" id="ARBA00005417"/>
    </source>
</evidence>
<dbReference type="AlphaFoldDB" id="A0A9W6GN71"/>
<dbReference type="InterPro" id="IPR003593">
    <property type="entry name" value="AAA+_ATPase"/>
</dbReference>
<dbReference type="InterPro" id="IPR003439">
    <property type="entry name" value="ABC_transporter-like_ATP-bd"/>
</dbReference>
<dbReference type="InterPro" id="IPR017871">
    <property type="entry name" value="ABC_transporter-like_CS"/>
</dbReference>
<proteinExistence type="inferred from homology"/>
<dbReference type="InterPro" id="IPR027417">
    <property type="entry name" value="P-loop_NTPase"/>
</dbReference>
<dbReference type="Proteomes" id="UP001144471">
    <property type="component" value="Unassembled WGS sequence"/>
</dbReference>
<evidence type="ECO:0000313" key="7">
    <source>
        <dbReference type="Proteomes" id="UP001144471"/>
    </source>
</evidence>
<dbReference type="PANTHER" id="PTHR46743:SF2">
    <property type="entry name" value="TEICHOIC ACIDS EXPORT ATP-BINDING PROTEIN TAGH"/>
    <property type="match status" value="1"/>
</dbReference>
<dbReference type="InterPro" id="IPR015860">
    <property type="entry name" value="ABC_transpr_TagH-like"/>
</dbReference>
<dbReference type="RefSeq" id="WP_281836140.1">
    <property type="nucleotide sequence ID" value="NZ_BSDY01000010.1"/>
</dbReference>
<evidence type="ECO:0000256" key="4">
    <source>
        <dbReference type="ARBA" id="ARBA00022840"/>
    </source>
</evidence>
<dbReference type="SUPFAM" id="SSF52540">
    <property type="entry name" value="P-loop containing nucleoside triphosphate hydrolases"/>
    <property type="match status" value="1"/>
</dbReference>
<keyword evidence="2" id="KW-0813">Transport</keyword>
<keyword evidence="3" id="KW-0547">Nucleotide-binding</keyword>
<dbReference type="GO" id="GO:0016887">
    <property type="term" value="F:ATP hydrolysis activity"/>
    <property type="evidence" value="ECO:0007669"/>
    <property type="project" value="InterPro"/>
</dbReference>
<name>A0A9W6GN71_9FUSO</name>
<dbReference type="CDD" id="cd03220">
    <property type="entry name" value="ABC_KpsT_Wzt"/>
    <property type="match status" value="1"/>
</dbReference>
<keyword evidence="7" id="KW-1185">Reference proteome</keyword>
<dbReference type="PROSITE" id="PS50893">
    <property type="entry name" value="ABC_TRANSPORTER_2"/>
    <property type="match status" value="1"/>
</dbReference>
<dbReference type="GO" id="GO:0016020">
    <property type="term" value="C:membrane"/>
    <property type="evidence" value="ECO:0007669"/>
    <property type="project" value="InterPro"/>
</dbReference>